<dbReference type="PROSITE" id="PS00138">
    <property type="entry name" value="SUBTILASE_SER"/>
    <property type="match status" value="1"/>
</dbReference>
<dbReference type="InterPro" id="IPR015500">
    <property type="entry name" value="Peptidase_S8_subtilisin-rel"/>
</dbReference>
<dbReference type="PROSITE" id="PS51892">
    <property type="entry name" value="SUBTILASE"/>
    <property type="match status" value="1"/>
</dbReference>
<proteinExistence type="inferred from homology"/>
<keyword evidence="8" id="KW-0472">Membrane</keyword>
<evidence type="ECO:0000256" key="1">
    <source>
        <dbReference type="ARBA" id="ARBA00011073"/>
    </source>
</evidence>
<dbReference type="PANTHER" id="PTHR43806:SF11">
    <property type="entry name" value="CEREVISIN-RELATED"/>
    <property type="match status" value="1"/>
</dbReference>
<dbReference type="InterPro" id="IPR023828">
    <property type="entry name" value="Peptidase_S8_Ser-AS"/>
</dbReference>
<protein>
    <submittedName>
        <fullName evidence="11">Peptidase S8</fullName>
    </submittedName>
</protein>
<feature type="compositionally biased region" description="Polar residues" evidence="7">
    <location>
        <begin position="632"/>
        <end position="641"/>
    </location>
</feature>
<dbReference type="Gene3D" id="3.40.50.200">
    <property type="entry name" value="Peptidase S8/S53 domain"/>
    <property type="match status" value="1"/>
</dbReference>
<feature type="region of interest" description="Disordered" evidence="7">
    <location>
        <begin position="162"/>
        <end position="253"/>
    </location>
</feature>
<feature type="active site" description="Charge relay system" evidence="5">
    <location>
        <position position="528"/>
    </location>
</feature>
<feature type="compositionally biased region" description="Low complexity" evidence="7">
    <location>
        <begin position="32"/>
        <end position="55"/>
    </location>
</feature>
<name>A0A2N5JC30_9BIFI</name>
<dbReference type="PANTHER" id="PTHR43806">
    <property type="entry name" value="PEPTIDASE S8"/>
    <property type="match status" value="1"/>
</dbReference>
<feature type="compositionally biased region" description="Low complexity" evidence="7">
    <location>
        <begin position="210"/>
        <end position="248"/>
    </location>
</feature>
<dbReference type="EMBL" id="NMWU01000005">
    <property type="protein sequence ID" value="PLS31766.1"/>
    <property type="molecule type" value="Genomic_DNA"/>
</dbReference>
<evidence type="ECO:0000256" key="7">
    <source>
        <dbReference type="SAM" id="MobiDB-lite"/>
    </source>
</evidence>
<evidence type="ECO:0000256" key="5">
    <source>
        <dbReference type="PROSITE-ProRule" id="PRU01240"/>
    </source>
</evidence>
<reference evidence="11 12" key="1">
    <citation type="submission" date="2017-07" db="EMBL/GenBank/DDBJ databases">
        <title>Bifidobacterium novel species.</title>
        <authorList>
            <person name="Lugli G.A."/>
            <person name="Milani C."/>
            <person name="Duranti S."/>
            <person name="Mangifesta M."/>
        </authorList>
    </citation>
    <scope>NUCLEOTIDE SEQUENCE [LARGE SCALE GENOMIC DNA]</scope>
    <source>
        <strain evidence="12">Uis1B</strain>
    </source>
</reference>
<dbReference type="InterPro" id="IPR000209">
    <property type="entry name" value="Peptidase_S8/S53_dom"/>
</dbReference>
<keyword evidence="3 5" id="KW-0378">Hydrolase</keyword>
<comment type="similarity">
    <text evidence="1 5 6">Belongs to the peptidase S8 family.</text>
</comment>
<dbReference type="GO" id="GO:0006508">
    <property type="term" value="P:proteolysis"/>
    <property type="evidence" value="ECO:0007669"/>
    <property type="project" value="UniProtKB-KW"/>
</dbReference>
<dbReference type="AlphaFoldDB" id="A0A2N5JC30"/>
<dbReference type="InterPro" id="IPR050131">
    <property type="entry name" value="Peptidase_S8_subtilisin-like"/>
</dbReference>
<feature type="chain" id="PRO_5038698686" evidence="9">
    <location>
        <begin position="26"/>
        <end position="724"/>
    </location>
</feature>
<accession>A0A2N5JC30</accession>
<dbReference type="RefSeq" id="WP_101614896.1">
    <property type="nucleotide sequence ID" value="NZ_NMWU01000005.1"/>
</dbReference>
<evidence type="ECO:0000256" key="9">
    <source>
        <dbReference type="SAM" id="SignalP"/>
    </source>
</evidence>
<feature type="compositionally biased region" description="Gly residues" evidence="7">
    <location>
        <begin position="598"/>
        <end position="617"/>
    </location>
</feature>
<feature type="compositionally biased region" description="Low complexity" evidence="7">
    <location>
        <begin position="618"/>
        <end position="627"/>
    </location>
</feature>
<feature type="signal peptide" evidence="9">
    <location>
        <begin position="1"/>
        <end position="25"/>
    </location>
</feature>
<evidence type="ECO:0000256" key="2">
    <source>
        <dbReference type="ARBA" id="ARBA00022670"/>
    </source>
</evidence>
<feature type="compositionally biased region" description="Polar residues" evidence="7">
    <location>
        <begin position="174"/>
        <end position="199"/>
    </location>
</feature>
<feature type="compositionally biased region" description="Low complexity" evidence="7">
    <location>
        <begin position="78"/>
        <end position="107"/>
    </location>
</feature>
<dbReference type="Proteomes" id="UP000235050">
    <property type="component" value="Unassembled WGS sequence"/>
</dbReference>
<organism evidence="11 12">
    <name type="scientific">Bifidobacterium margollesii</name>
    <dbReference type="NCBI Taxonomy" id="2020964"/>
    <lineage>
        <taxon>Bacteria</taxon>
        <taxon>Bacillati</taxon>
        <taxon>Actinomycetota</taxon>
        <taxon>Actinomycetes</taxon>
        <taxon>Bifidobacteriales</taxon>
        <taxon>Bifidobacteriaceae</taxon>
        <taxon>Bifidobacterium</taxon>
    </lineage>
</organism>
<feature type="region of interest" description="Disordered" evidence="7">
    <location>
        <begin position="32"/>
        <end position="107"/>
    </location>
</feature>
<dbReference type="PROSITE" id="PS00136">
    <property type="entry name" value="SUBTILASE_ASP"/>
    <property type="match status" value="1"/>
</dbReference>
<keyword evidence="4 5" id="KW-0720">Serine protease</keyword>
<comment type="caution">
    <text evidence="11">The sequence shown here is derived from an EMBL/GenBank/DDBJ whole genome shotgun (WGS) entry which is preliminary data.</text>
</comment>
<keyword evidence="2 5" id="KW-0645">Protease</keyword>
<evidence type="ECO:0000256" key="8">
    <source>
        <dbReference type="SAM" id="Phobius"/>
    </source>
</evidence>
<gene>
    <name evidence="11" type="ORF">Uis1B_0304</name>
</gene>
<evidence type="ECO:0000259" key="10">
    <source>
        <dbReference type="Pfam" id="PF00082"/>
    </source>
</evidence>
<evidence type="ECO:0000313" key="12">
    <source>
        <dbReference type="Proteomes" id="UP000235050"/>
    </source>
</evidence>
<dbReference type="Pfam" id="PF00082">
    <property type="entry name" value="Peptidase_S8"/>
    <property type="match status" value="1"/>
</dbReference>
<keyword evidence="8" id="KW-1133">Transmembrane helix</keyword>
<dbReference type="SUPFAM" id="SSF52743">
    <property type="entry name" value="Subtilisin-like"/>
    <property type="match status" value="1"/>
</dbReference>
<keyword evidence="9" id="KW-0732">Signal</keyword>
<keyword evidence="12" id="KW-1185">Reference proteome</keyword>
<dbReference type="InterPro" id="IPR036852">
    <property type="entry name" value="Peptidase_S8/S53_dom_sf"/>
</dbReference>
<dbReference type="PRINTS" id="PR00723">
    <property type="entry name" value="SUBTILISIN"/>
</dbReference>
<feature type="active site" description="Charge relay system" evidence="5">
    <location>
        <position position="284"/>
    </location>
</feature>
<dbReference type="OrthoDB" id="9813435at2"/>
<evidence type="ECO:0000256" key="4">
    <source>
        <dbReference type="ARBA" id="ARBA00022825"/>
    </source>
</evidence>
<dbReference type="InterPro" id="IPR023827">
    <property type="entry name" value="Peptidase_S8_Asp-AS"/>
</dbReference>
<dbReference type="GO" id="GO:0004252">
    <property type="term" value="F:serine-type endopeptidase activity"/>
    <property type="evidence" value="ECO:0007669"/>
    <property type="project" value="UniProtKB-UniRule"/>
</dbReference>
<evidence type="ECO:0000313" key="11">
    <source>
        <dbReference type="EMBL" id="PLS31766.1"/>
    </source>
</evidence>
<feature type="active site" description="Charge relay system" evidence="5">
    <location>
        <position position="338"/>
    </location>
</feature>
<evidence type="ECO:0000256" key="6">
    <source>
        <dbReference type="RuleBase" id="RU003355"/>
    </source>
</evidence>
<keyword evidence="8" id="KW-0812">Transmembrane</keyword>
<dbReference type="InterPro" id="IPR022398">
    <property type="entry name" value="Peptidase_S8_His-AS"/>
</dbReference>
<evidence type="ECO:0000256" key="3">
    <source>
        <dbReference type="ARBA" id="ARBA00022801"/>
    </source>
</evidence>
<feature type="region of interest" description="Disordered" evidence="7">
    <location>
        <begin position="593"/>
        <end position="690"/>
    </location>
</feature>
<feature type="domain" description="Peptidase S8/S53" evidence="10">
    <location>
        <begin position="278"/>
        <end position="572"/>
    </location>
</feature>
<dbReference type="PROSITE" id="PS00137">
    <property type="entry name" value="SUBTILASE_HIS"/>
    <property type="match status" value="1"/>
</dbReference>
<feature type="transmembrane region" description="Helical" evidence="8">
    <location>
        <begin position="697"/>
        <end position="717"/>
    </location>
</feature>
<sequence>MRGLLRKLSAAIAAVTVGAGLIATAGVPALADSAPATPASSPSQSIRSISSQSPPKTTVSPSYEDDSPRNYVINLTQSSPTKSASAGAKSSQSALSQSSAEDPGAADATDAAKAASLAESLGATVLTRYDQFGSLFVQSTDGSFAGHFADKAKAAGIALDSVGPTRRTPVTGEENVSVQTYSLRRNNNQDGSRVTQDVSGHSLAVESVGRTAAQAAARSANRSSASQSANRSSTRSAGGSSAVQGSSEASDRNWAQRAIGVDKAVGTIARTTDDRFEVTVGVLDSGIDATHPDLKGQVDPDLSVSCQINGIANQQLAGTPSSQPPSTQYGDWQTVYAHGTHVAGLIAAAHNAIGIDGVNPKARLASVRVTNDYDWVYPEYAVCGLVWSADHHFAVANNSYGMTSWGSWWNPDDAAQTASIEVTKRAVAYAQSRDVVVVAAAHNHDTDLDNPPYAGEIQMPSMLPGVIVVSASDPVDVADVRTLARASYSNYGKHSITVTAPGSGIYSTVPSWYPYADSTGYAYLSGTSLSTPLTSGVVSLLRAEHPSYDAARIIALLKRQAGYYYGRLTKPTDGKEYRGSGLISAFAAVTRDLDSTGSSGGQNGTNGNGGNQNGNGQAGNQAGSQSGESGRPNDSTANGTVTPGAGSNGTGDTDGNADFDGIEITPAPSPERTQVDTDAGRSRSGGASALSRTGSDVAWAFGTCLLLVAFAAGAAFLRARSKRR</sequence>